<dbReference type="PROSITE" id="PS50823">
    <property type="entry name" value="KH_TYPE_2"/>
    <property type="match status" value="1"/>
</dbReference>
<dbReference type="Gene3D" id="3.30.1140.32">
    <property type="entry name" value="Ribosomal protein S3, C-terminal domain"/>
    <property type="match status" value="1"/>
</dbReference>
<dbReference type="InterPro" id="IPR005704">
    <property type="entry name" value="Ribosomal_uS3_bac-typ"/>
</dbReference>
<organism evidence="11">
    <name type="scientific">Proteinivorax tanatarense</name>
    <dbReference type="NCBI Taxonomy" id="1260629"/>
    <lineage>
        <taxon>Bacteria</taxon>
        <taxon>Bacillati</taxon>
        <taxon>Bacillota</taxon>
        <taxon>Clostridia</taxon>
        <taxon>Eubacteriales</taxon>
        <taxon>Proteinivoracaceae</taxon>
        <taxon>Proteinivorax</taxon>
    </lineage>
</organism>
<dbReference type="GO" id="GO:0006412">
    <property type="term" value="P:translation"/>
    <property type="evidence" value="ECO:0007669"/>
    <property type="project" value="UniProtKB-UniRule"/>
</dbReference>
<dbReference type="PANTHER" id="PTHR11760">
    <property type="entry name" value="30S/40S RIBOSOMAL PROTEIN S3"/>
    <property type="match status" value="1"/>
</dbReference>
<dbReference type="GO" id="GO:0022627">
    <property type="term" value="C:cytosolic small ribosomal subunit"/>
    <property type="evidence" value="ECO:0007669"/>
    <property type="project" value="TreeGrafter"/>
</dbReference>
<dbReference type="PROSITE" id="PS00548">
    <property type="entry name" value="RIBOSOMAL_S3"/>
    <property type="match status" value="1"/>
</dbReference>
<evidence type="ECO:0000256" key="8">
    <source>
        <dbReference type="HAMAP-Rule" id="MF_01309"/>
    </source>
</evidence>
<comment type="function">
    <text evidence="6 8">Binds the lower part of the 30S subunit head. Binds mRNA in the 70S ribosome, positioning it for translation.</text>
</comment>
<keyword evidence="2 8" id="KW-0699">rRNA-binding</keyword>
<evidence type="ECO:0000256" key="6">
    <source>
        <dbReference type="ARBA" id="ARBA00024998"/>
    </source>
</evidence>
<protein>
    <recommendedName>
        <fullName evidence="7 8">Small ribosomal subunit protein uS3</fullName>
    </recommendedName>
</protein>
<evidence type="ECO:0000256" key="9">
    <source>
        <dbReference type="RuleBase" id="RU003624"/>
    </source>
</evidence>
<evidence type="ECO:0000259" key="10">
    <source>
        <dbReference type="PROSITE" id="PS50823"/>
    </source>
</evidence>
<accession>A0AAU7VM77</accession>
<dbReference type="GO" id="GO:0019843">
    <property type="term" value="F:rRNA binding"/>
    <property type="evidence" value="ECO:0007669"/>
    <property type="project" value="UniProtKB-UniRule"/>
</dbReference>
<evidence type="ECO:0000256" key="7">
    <source>
        <dbReference type="ARBA" id="ARBA00035257"/>
    </source>
</evidence>
<dbReference type="SUPFAM" id="SSF54821">
    <property type="entry name" value="Ribosomal protein S3 C-terminal domain"/>
    <property type="match status" value="1"/>
</dbReference>
<evidence type="ECO:0000256" key="2">
    <source>
        <dbReference type="ARBA" id="ARBA00022730"/>
    </source>
</evidence>
<dbReference type="EMBL" id="CP158367">
    <property type="protein sequence ID" value="XBX75068.1"/>
    <property type="molecule type" value="Genomic_DNA"/>
</dbReference>
<dbReference type="GO" id="GO:0003735">
    <property type="term" value="F:structural constituent of ribosome"/>
    <property type="evidence" value="ECO:0007669"/>
    <property type="project" value="InterPro"/>
</dbReference>
<evidence type="ECO:0000256" key="1">
    <source>
        <dbReference type="ARBA" id="ARBA00010761"/>
    </source>
</evidence>
<dbReference type="InterPro" id="IPR004044">
    <property type="entry name" value="KH_dom_type_2"/>
</dbReference>
<dbReference type="RefSeq" id="WP_350343815.1">
    <property type="nucleotide sequence ID" value="NZ_CP158367.1"/>
</dbReference>
<dbReference type="PROSITE" id="PS50084">
    <property type="entry name" value="KH_TYPE_1"/>
    <property type="match status" value="1"/>
</dbReference>
<evidence type="ECO:0000256" key="5">
    <source>
        <dbReference type="ARBA" id="ARBA00023274"/>
    </source>
</evidence>
<dbReference type="InterPro" id="IPR018280">
    <property type="entry name" value="Ribosomal_uS3_CS"/>
</dbReference>
<dbReference type="InterPro" id="IPR057258">
    <property type="entry name" value="Ribosomal_uS3"/>
</dbReference>
<dbReference type="Gene3D" id="3.30.300.20">
    <property type="match status" value="1"/>
</dbReference>
<dbReference type="InterPro" id="IPR001351">
    <property type="entry name" value="Ribosomal_uS3_C"/>
</dbReference>
<evidence type="ECO:0000256" key="3">
    <source>
        <dbReference type="ARBA" id="ARBA00022884"/>
    </source>
</evidence>
<dbReference type="FunFam" id="3.30.300.20:FF:000001">
    <property type="entry name" value="30S ribosomal protein S3"/>
    <property type="match status" value="1"/>
</dbReference>
<dbReference type="GO" id="GO:0003729">
    <property type="term" value="F:mRNA binding"/>
    <property type="evidence" value="ECO:0007669"/>
    <property type="project" value="UniProtKB-UniRule"/>
</dbReference>
<sequence length="226" mass="25266">MGQKVNPIGLRMGVIRDWDAKWYAGKKDFVDTLHEDIKLRKYIRENVKNSGVSKIEIERAANRIRITIHTSKPGMVIGKGGSGVEKLRKKITEMVDQANGKKQVHLNIMEIKRPDLDAQLVAEGIASQLERRVAFRRAMKQSIGRTLRNGAEGIKTMVSGRLGGADMARTEWYTEGNVPLQTLRADVDYGFAEADTTYGKIGVKVWIYKGEVLPKAKDKQAEEGGK</sequence>
<dbReference type="SUPFAM" id="SSF54814">
    <property type="entry name" value="Prokaryotic type KH domain (KH-domain type II)"/>
    <property type="match status" value="1"/>
</dbReference>
<name>A0AAU7VM77_9FIRM</name>
<dbReference type="InterPro" id="IPR009019">
    <property type="entry name" value="KH_sf_prok-type"/>
</dbReference>
<comment type="similarity">
    <text evidence="1 8 9">Belongs to the universal ribosomal protein uS3 family.</text>
</comment>
<reference evidence="11" key="1">
    <citation type="journal article" date="2013" name="Extremophiles">
        <title>Proteinivorax tanatarense gen. nov., sp. nov., an anaerobic, haloalkaliphilic, proteolytic bacterium isolated from a decaying algal bloom, and proposal of Proteinivoraceae fam. nov.</title>
        <authorList>
            <person name="Kevbrin V."/>
            <person name="Boltyanskaya Y."/>
            <person name="Zhilina T."/>
            <person name="Kolganova T."/>
            <person name="Lavrentjeva E."/>
            <person name="Kuznetsov B."/>
        </authorList>
    </citation>
    <scope>NUCLEOTIDE SEQUENCE</scope>
    <source>
        <strain evidence="11">Z-910T</strain>
    </source>
</reference>
<dbReference type="InterPro" id="IPR036419">
    <property type="entry name" value="Ribosomal_S3_C_sf"/>
</dbReference>
<dbReference type="NCBIfam" id="TIGR01009">
    <property type="entry name" value="rpsC_bact"/>
    <property type="match status" value="1"/>
</dbReference>
<evidence type="ECO:0000256" key="4">
    <source>
        <dbReference type="ARBA" id="ARBA00022980"/>
    </source>
</evidence>
<keyword evidence="3 8" id="KW-0694">RNA-binding</keyword>
<dbReference type="CDD" id="cd02412">
    <property type="entry name" value="KH-II_30S_S3"/>
    <property type="match status" value="1"/>
</dbReference>
<reference evidence="11" key="2">
    <citation type="submission" date="2024-06" db="EMBL/GenBank/DDBJ databases">
        <authorList>
            <person name="Petrova K.O."/>
            <person name="Toshchakov S.V."/>
            <person name="Boltjanskaja Y.V."/>
            <person name="Kevbrin V."/>
        </authorList>
    </citation>
    <scope>NUCLEOTIDE SEQUENCE</scope>
    <source>
        <strain evidence="11">Z-910T</strain>
    </source>
</reference>
<dbReference type="AlphaFoldDB" id="A0AAU7VM77"/>
<dbReference type="PANTHER" id="PTHR11760:SF19">
    <property type="entry name" value="SMALL RIBOSOMAL SUBUNIT PROTEIN US3C"/>
    <property type="match status" value="1"/>
</dbReference>
<gene>
    <name evidence="8 11" type="primary">rpsC</name>
    <name evidence="11" type="ORF">PRVXT_000173</name>
</gene>
<dbReference type="InterPro" id="IPR004087">
    <property type="entry name" value="KH_dom"/>
</dbReference>
<keyword evidence="5 8" id="KW-0687">Ribonucleoprotein</keyword>
<dbReference type="SMART" id="SM00322">
    <property type="entry name" value="KH"/>
    <property type="match status" value="1"/>
</dbReference>
<dbReference type="InterPro" id="IPR015946">
    <property type="entry name" value="KH_dom-like_a/b"/>
</dbReference>
<comment type="subunit">
    <text evidence="8">Part of the 30S ribosomal subunit. Forms a tight complex with proteins S10 and S14.</text>
</comment>
<keyword evidence="4 8" id="KW-0689">Ribosomal protein</keyword>
<dbReference type="HAMAP" id="MF_01309_B">
    <property type="entry name" value="Ribosomal_uS3_B"/>
    <property type="match status" value="1"/>
</dbReference>
<dbReference type="Pfam" id="PF07650">
    <property type="entry name" value="KH_2"/>
    <property type="match status" value="1"/>
</dbReference>
<proteinExistence type="inferred from homology"/>
<dbReference type="Pfam" id="PF00189">
    <property type="entry name" value="Ribosomal_S3_C"/>
    <property type="match status" value="1"/>
</dbReference>
<feature type="domain" description="KH type-2" evidence="10">
    <location>
        <begin position="39"/>
        <end position="112"/>
    </location>
</feature>
<evidence type="ECO:0000313" key="11">
    <source>
        <dbReference type="EMBL" id="XBX75068.1"/>
    </source>
</evidence>
<dbReference type="FunFam" id="3.30.1140.32:FF:000002">
    <property type="entry name" value="30S ribosomal protein S3"/>
    <property type="match status" value="1"/>
</dbReference>